<evidence type="ECO:0000313" key="6">
    <source>
        <dbReference type="Proteomes" id="UP000007517"/>
    </source>
</evidence>
<proteinExistence type="predicted"/>
<evidence type="ECO:0000313" key="5">
    <source>
        <dbReference type="EMBL" id="CCG01320.1"/>
    </source>
</evidence>
<reference evidence="6" key="2">
    <citation type="submission" date="2012-02" db="EMBL/GenBank/DDBJ databases">
        <title>Complete genome sequence of Blastococcus saxobsidens strain DD2.</title>
        <authorList>
            <person name="Genoscope."/>
        </authorList>
    </citation>
    <scope>NUCLEOTIDE SEQUENCE [LARGE SCALE GENOMIC DNA]</scope>
    <source>
        <strain evidence="6">DD2</strain>
    </source>
</reference>
<name>H6RM78_BLASD</name>
<organism evidence="5 6">
    <name type="scientific">Blastococcus saxobsidens (strain DD2)</name>
    <dbReference type="NCBI Taxonomy" id="1146883"/>
    <lineage>
        <taxon>Bacteria</taxon>
        <taxon>Bacillati</taxon>
        <taxon>Actinomycetota</taxon>
        <taxon>Actinomycetes</taxon>
        <taxon>Geodermatophilales</taxon>
        <taxon>Geodermatophilaceae</taxon>
        <taxon>Blastococcus</taxon>
    </lineage>
</organism>
<dbReference type="InterPro" id="IPR050194">
    <property type="entry name" value="Glycosyltransferase_grp1"/>
</dbReference>
<reference evidence="5 6" key="1">
    <citation type="journal article" date="2012" name="J. Bacteriol.">
        <title>Genome Sequence of Blastococcus saxobsidens DD2, a Stone-Inhabiting Bacterium.</title>
        <authorList>
            <person name="Chouaia B."/>
            <person name="Crotti E."/>
            <person name="Brusetti L."/>
            <person name="Daffonchio D."/>
            <person name="Essoussi I."/>
            <person name="Nouioui I."/>
            <person name="Sbissi I."/>
            <person name="Ghodhbane-Gtari F."/>
            <person name="Gtari M."/>
            <person name="Vacherie B."/>
            <person name="Barbe V."/>
            <person name="Medigue C."/>
            <person name="Gury J."/>
            <person name="Pujic P."/>
            <person name="Normand P."/>
        </authorList>
    </citation>
    <scope>NUCLEOTIDE SEQUENCE [LARGE SCALE GENOMIC DNA]</scope>
    <source>
        <strain evidence="5 6">DD2</strain>
    </source>
</reference>
<dbReference type="EMBL" id="FO117623">
    <property type="protein sequence ID" value="CCG01320.1"/>
    <property type="molecule type" value="Genomic_DNA"/>
</dbReference>
<keyword evidence="6" id="KW-1185">Reference proteome</keyword>
<keyword evidence="1" id="KW-0328">Glycosyltransferase</keyword>
<dbReference type="PANTHER" id="PTHR45947">
    <property type="entry name" value="SULFOQUINOVOSYL TRANSFERASE SQD2"/>
    <property type="match status" value="1"/>
</dbReference>
<accession>H6RM78</accession>
<dbReference type="HOGENOM" id="CLU_009583_0_3_11"/>
<dbReference type="KEGG" id="bsd:BLASA_0343"/>
<sequence length="412" mass="46051">MPGERVRVLWVIKGLGAGGAERLLVSLARVSDRRRFHLTVAYVLPHKDALVSELAAAGVEVVPLLTEAPRGALRRNVAWARKLRQLLKRGDYDVVHTHSPVVAGVTRLLRLTLGKRTRPAMVSTEHNSWNSYVPATRWLNAVLHRRDDLRFAVSTECRNSMWRRWRPEVEVLAHGVVLEDYTTAPGRREEVRKELGIDPAGIVICTVANLRREKGYPELLDAAAVITQADSRAVFLAAGQGALADMLHREHERLRLGNRFRFLGQVDDVPNLLTAADIFVLPSRYEGQPIAIMEALCVGLPVVATRVGGIPEQVRHGVEGLLVPPRDTHALVAALTTLIEDEERRRRMGLAARDRGQAFDIRLACRRLERGYMELAYGRATVHGPGRQGAPRILRPRGAAASFRRLRDRARR</sequence>
<dbReference type="PANTHER" id="PTHR45947:SF15">
    <property type="entry name" value="TEICHURONIC ACID BIOSYNTHESIS GLYCOSYLTRANSFERASE TUAC-RELATED"/>
    <property type="match status" value="1"/>
</dbReference>
<evidence type="ECO:0000259" key="4">
    <source>
        <dbReference type="Pfam" id="PF13439"/>
    </source>
</evidence>
<dbReference type="Proteomes" id="UP000007517">
    <property type="component" value="Chromosome"/>
</dbReference>
<dbReference type="Pfam" id="PF00534">
    <property type="entry name" value="Glycos_transf_1"/>
    <property type="match status" value="1"/>
</dbReference>
<dbReference type="InterPro" id="IPR001296">
    <property type="entry name" value="Glyco_trans_1"/>
</dbReference>
<dbReference type="Pfam" id="PF13439">
    <property type="entry name" value="Glyco_transf_4"/>
    <property type="match status" value="1"/>
</dbReference>
<feature type="domain" description="Glycosyl transferase family 1" evidence="3">
    <location>
        <begin position="188"/>
        <end position="354"/>
    </location>
</feature>
<dbReference type="SUPFAM" id="SSF53756">
    <property type="entry name" value="UDP-Glycosyltransferase/glycogen phosphorylase"/>
    <property type="match status" value="1"/>
</dbReference>
<dbReference type="InterPro" id="IPR028098">
    <property type="entry name" value="Glyco_trans_4-like_N"/>
</dbReference>
<dbReference type="eggNOG" id="COG0438">
    <property type="taxonomic scope" value="Bacteria"/>
</dbReference>
<evidence type="ECO:0000256" key="2">
    <source>
        <dbReference type="ARBA" id="ARBA00022679"/>
    </source>
</evidence>
<dbReference type="STRING" id="1146883.BLASA_0343"/>
<evidence type="ECO:0000256" key="1">
    <source>
        <dbReference type="ARBA" id="ARBA00022676"/>
    </source>
</evidence>
<gene>
    <name evidence="5" type="ordered locus">BLASA_0343</name>
</gene>
<feature type="domain" description="Glycosyltransferase subfamily 4-like N-terminal" evidence="4">
    <location>
        <begin position="18"/>
        <end position="179"/>
    </location>
</feature>
<dbReference type="AlphaFoldDB" id="H6RM78"/>
<keyword evidence="2" id="KW-0808">Transferase</keyword>
<dbReference type="Gene3D" id="3.40.50.2000">
    <property type="entry name" value="Glycogen Phosphorylase B"/>
    <property type="match status" value="2"/>
</dbReference>
<dbReference type="GO" id="GO:1901137">
    <property type="term" value="P:carbohydrate derivative biosynthetic process"/>
    <property type="evidence" value="ECO:0007669"/>
    <property type="project" value="UniProtKB-ARBA"/>
</dbReference>
<dbReference type="GO" id="GO:0016757">
    <property type="term" value="F:glycosyltransferase activity"/>
    <property type="evidence" value="ECO:0007669"/>
    <property type="project" value="UniProtKB-KW"/>
</dbReference>
<protein>
    <submittedName>
        <fullName evidence="5">Lipopolysaccharide biosynthesis protein</fullName>
    </submittedName>
</protein>
<evidence type="ECO:0000259" key="3">
    <source>
        <dbReference type="Pfam" id="PF00534"/>
    </source>
</evidence>